<dbReference type="STRING" id="1121302.SAMN02745163_04261"/>
<dbReference type="SUPFAM" id="SSF54373">
    <property type="entry name" value="FAD-linked reductases, C-terminal domain"/>
    <property type="match status" value="1"/>
</dbReference>
<dbReference type="InterPro" id="IPR050281">
    <property type="entry name" value="Flavin_monoamine_oxidase"/>
</dbReference>
<dbReference type="EMBL" id="FQZB01000023">
    <property type="protein sequence ID" value="SHK68128.1"/>
    <property type="molecule type" value="Genomic_DNA"/>
</dbReference>
<dbReference type="AlphaFoldDB" id="A0A1M6UGD4"/>
<dbReference type="SUPFAM" id="SSF51905">
    <property type="entry name" value="FAD/NAD(P)-binding domain"/>
    <property type="match status" value="1"/>
</dbReference>
<dbReference type="Pfam" id="PF01593">
    <property type="entry name" value="Amino_oxidase"/>
    <property type="match status" value="1"/>
</dbReference>
<reference evidence="2 3" key="1">
    <citation type="submission" date="2016-11" db="EMBL/GenBank/DDBJ databases">
        <authorList>
            <person name="Jaros S."/>
            <person name="Januszkiewicz K."/>
            <person name="Wedrychowicz H."/>
        </authorList>
    </citation>
    <scope>NUCLEOTIDE SEQUENCE [LARGE SCALE GENOMIC DNA]</scope>
    <source>
        <strain evidence="2 3">DSM 21758</strain>
    </source>
</reference>
<dbReference type="Proteomes" id="UP000184310">
    <property type="component" value="Unassembled WGS sequence"/>
</dbReference>
<feature type="domain" description="Amine oxidase" evidence="1">
    <location>
        <begin position="69"/>
        <end position="556"/>
    </location>
</feature>
<dbReference type="InterPro" id="IPR036188">
    <property type="entry name" value="FAD/NAD-bd_sf"/>
</dbReference>
<gene>
    <name evidence="2" type="ORF">SAMN02745163_04261</name>
</gene>
<sequence length="563" mass="65356">MERESRYIQPNSPTDEERYNMIKIALDEAKHSEDFDNIIELLNPPKDIRTIGSQIECRGLKVGIIGGGLAGLAAAFELRKVGFDISIFEMDEKRIGGRIYTYYFDKYRNLYGEFGAMRIPVSHQTVWHYINLFKLNTRPFIQYNENTFIYVRNTRVRNDAQGKGVMEKIYPQFDLTEREKVTPWQKLLDYATMTPLLRLEPEIRKELLQIKKQYSVQIEYMDSLSIRKMLNKMGLSKGAIDLISNIVPMLGELYYNSYLENLIENYTIDYAYRYEIVDGMVNLPLAFYNSLISKKPREYCNIEEKDIGKVVFNTGTTVTGIYKGFERNKVILEYKNRKQKDAFKGEFDFVICANPFSSFCNINLNPMFSTEKMQAIRELNYTSSQKTLFMCSERFWEKGGPKERIVGGGSYTDLPITTIWYPGYKSLNKNKKYNAVSSPGVLLASYNLNQDSIRLGKVDNALKVNEIKRQLEEVHNLERGYLDSIVKDYKNVDWNNERGFNGGFCYLMPEQHRLFVYDAIKPEFDNRIYFAGEHTSLAHGWIQGALNSGMKAANDIVKYCCIL</sequence>
<dbReference type="Gene3D" id="3.90.660.10">
    <property type="match status" value="1"/>
</dbReference>
<evidence type="ECO:0000313" key="3">
    <source>
        <dbReference type="Proteomes" id="UP000184310"/>
    </source>
</evidence>
<dbReference type="PANTHER" id="PTHR10742:SF410">
    <property type="entry name" value="LYSINE-SPECIFIC HISTONE DEMETHYLASE 2"/>
    <property type="match status" value="1"/>
</dbReference>
<dbReference type="OrthoDB" id="25353at2"/>
<dbReference type="Gene3D" id="3.50.50.60">
    <property type="entry name" value="FAD/NAD(P)-binding domain"/>
    <property type="match status" value="1"/>
</dbReference>
<name>A0A1M6UGD4_9CLOT</name>
<organism evidence="2 3">
    <name type="scientific">Clostridium cavendishii DSM 21758</name>
    <dbReference type="NCBI Taxonomy" id="1121302"/>
    <lineage>
        <taxon>Bacteria</taxon>
        <taxon>Bacillati</taxon>
        <taxon>Bacillota</taxon>
        <taxon>Clostridia</taxon>
        <taxon>Eubacteriales</taxon>
        <taxon>Clostridiaceae</taxon>
        <taxon>Clostridium</taxon>
    </lineage>
</organism>
<proteinExistence type="predicted"/>
<keyword evidence="3" id="KW-1185">Reference proteome</keyword>
<dbReference type="InterPro" id="IPR002937">
    <property type="entry name" value="Amino_oxidase"/>
</dbReference>
<dbReference type="PANTHER" id="PTHR10742">
    <property type="entry name" value="FLAVIN MONOAMINE OXIDASE"/>
    <property type="match status" value="1"/>
</dbReference>
<evidence type="ECO:0000313" key="2">
    <source>
        <dbReference type="EMBL" id="SHK68128.1"/>
    </source>
</evidence>
<evidence type="ECO:0000259" key="1">
    <source>
        <dbReference type="Pfam" id="PF01593"/>
    </source>
</evidence>
<dbReference type="GO" id="GO:0016491">
    <property type="term" value="F:oxidoreductase activity"/>
    <property type="evidence" value="ECO:0007669"/>
    <property type="project" value="InterPro"/>
</dbReference>
<dbReference type="Gene3D" id="1.20.1440.240">
    <property type="match status" value="1"/>
</dbReference>
<protein>
    <submittedName>
        <fullName evidence="2">Monoamine oxidase</fullName>
    </submittedName>
</protein>
<accession>A0A1M6UGD4</accession>
<dbReference type="RefSeq" id="WP_072993134.1">
    <property type="nucleotide sequence ID" value="NZ_FQZB01000023.1"/>
</dbReference>